<sequence>MAATTKRIELFYDVISPYTWYAFEVLMRYKTHWNVSVELKPFLLGAIMKGSGNTPPAFVPNKGKYMMKDIPRLSRYFNVPLKLLSDPGKSMFERGSLVPNRFLTATDLLYPDHLEGVTRAIWMELWNKDEDITSAPILERAGKAGGLSDEQLKKILGHMTEQVTKDRLKAYSNLALEYGAFGSPTIVAHAGGKPMMFFGSDRFPVLANEIGEKWLGPDPDNQKSLL</sequence>
<evidence type="ECO:0000259" key="6">
    <source>
        <dbReference type="Pfam" id="PF01323"/>
    </source>
</evidence>
<accession>A0A0F7RQZ9</accession>
<dbReference type="GO" id="GO:0006749">
    <property type="term" value="P:glutathione metabolic process"/>
    <property type="evidence" value="ECO:0007669"/>
    <property type="project" value="TreeGrafter"/>
</dbReference>
<dbReference type="PANTHER" id="PTHR42943">
    <property type="entry name" value="GLUTATHIONE S-TRANSFERASE KAPPA"/>
    <property type="match status" value="1"/>
</dbReference>
<evidence type="ECO:0000256" key="5">
    <source>
        <dbReference type="PIRSR" id="PIRSR006386-1"/>
    </source>
</evidence>
<dbReference type="PIRSF" id="PIRSF006386">
    <property type="entry name" value="HCCAis_GSTk"/>
    <property type="match status" value="1"/>
</dbReference>
<dbReference type="Pfam" id="PF01323">
    <property type="entry name" value="DSBA"/>
    <property type="match status" value="1"/>
</dbReference>
<gene>
    <name evidence="7" type="primary">gstk</name>
</gene>
<dbReference type="AlphaFoldDB" id="A0A0F7RQZ9"/>
<dbReference type="FunFam" id="3.40.30.10:FF:000096">
    <property type="entry name" value="Glutathione S-transferase kappa"/>
    <property type="match status" value="1"/>
</dbReference>
<proteinExistence type="evidence at transcript level"/>
<evidence type="ECO:0000256" key="1">
    <source>
        <dbReference type="ARBA" id="ARBA00006494"/>
    </source>
</evidence>
<dbReference type="InterPro" id="IPR036249">
    <property type="entry name" value="Thioredoxin-like_sf"/>
</dbReference>
<dbReference type="SUPFAM" id="SSF52833">
    <property type="entry name" value="Thioredoxin-like"/>
    <property type="match status" value="1"/>
</dbReference>
<organism evidence="7">
    <name type="scientific">Macrobrachium rosenbergii</name>
    <name type="common">Giant fresh water prawn</name>
    <dbReference type="NCBI Taxonomy" id="79674"/>
    <lineage>
        <taxon>Eukaryota</taxon>
        <taxon>Metazoa</taxon>
        <taxon>Ecdysozoa</taxon>
        <taxon>Arthropoda</taxon>
        <taxon>Crustacea</taxon>
        <taxon>Multicrustacea</taxon>
        <taxon>Malacostraca</taxon>
        <taxon>Eumalacostraca</taxon>
        <taxon>Eucarida</taxon>
        <taxon>Decapoda</taxon>
        <taxon>Pleocyemata</taxon>
        <taxon>Caridea</taxon>
        <taxon>Palaemonoidea</taxon>
        <taxon>Palaemonidae</taxon>
        <taxon>Macrobrachium</taxon>
    </lineage>
</organism>
<dbReference type="InterPro" id="IPR001853">
    <property type="entry name" value="DSBA-like_thioredoxin_dom"/>
</dbReference>
<reference evidence="7" key="2">
    <citation type="submission" date="2015-04" db="EMBL/GenBank/DDBJ databases">
        <title>Macrobrachium rosenbergii - GST Kappa.</title>
        <authorList>
            <person name="Venkatesh K."/>
            <person name="Arockiaraj J."/>
            <person name="Mukesh P."/>
            <person name="Bhatt P."/>
            <person name="Rajesh P."/>
            <person name="Akila S."/>
            <person name="Abirami K."/>
            <person name="Prabha N."/>
        </authorList>
    </citation>
    <scope>NUCLEOTIDE SEQUENCE</scope>
    <source>
        <tissue evidence="7">Hepatopancreas</tissue>
    </source>
</reference>
<dbReference type="Gene3D" id="3.40.30.10">
    <property type="entry name" value="Glutaredoxin"/>
    <property type="match status" value="1"/>
</dbReference>
<evidence type="ECO:0000256" key="2">
    <source>
        <dbReference type="ARBA" id="ARBA00022679"/>
    </source>
</evidence>
<evidence type="ECO:0000313" key="7">
    <source>
        <dbReference type="EMBL" id="CDF31996.1"/>
    </source>
</evidence>
<comment type="similarity">
    <text evidence="1 4">Belongs to the GST superfamily. Kappa family.</text>
</comment>
<feature type="domain" description="DSBA-like thioredoxin" evidence="6">
    <location>
        <begin position="8"/>
        <end position="210"/>
    </location>
</feature>
<dbReference type="GO" id="GO:0005777">
    <property type="term" value="C:peroxisome"/>
    <property type="evidence" value="ECO:0007669"/>
    <property type="project" value="TreeGrafter"/>
</dbReference>
<dbReference type="GO" id="GO:0004364">
    <property type="term" value="F:glutathione transferase activity"/>
    <property type="evidence" value="ECO:0007669"/>
    <property type="project" value="UniProtKB-UniRule"/>
</dbReference>
<dbReference type="GO" id="GO:0004602">
    <property type="term" value="F:glutathione peroxidase activity"/>
    <property type="evidence" value="ECO:0007669"/>
    <property type="project" value="TreeGrafter"/>
</dbReference>
<dbReference type="InterPro" id="IPR014440">
    <property type="entry name" value="HCCAis_GSTk"/>
</dbReference>
<name>A0A0F7RQZ9_MACRS</name>
<dbReference type="EMBL" id="HG001453">
    <property type="protein sequence ID" value="CDF31996.1"/>
    <property type="molecule type" value="mRNA"/>
</dbReference>
<protein>
    <recommendedName>
        <fullName evidence="4">Glutathione S-transferase kappa</fullName>
        <ecNumber evidence="4">2.5.1.18</ecNumber>
    </recommendedName>
</protein>
<reference evidence="7" key="1">
    <citation type="submission" date="2013-04" db="EMBL/GenBank/DDBJ databases">
        <authorList>
            <person name="Kumaresan V."/>
        </authorList>
    </citation>
    <scope>NUCLEOTIDE SEQUENCE</scope>
    <source>
        <tissue evidence="7">Hepatopancreas</tissue>
    </source>
</reference>
<feature type="active site" description="Nucleophile" evidence="5">
    <location>
        <position position="16"/>
    </location>
</feature>
<dbReference type="GO" id="GO:0005739">
    <property type="term" value="C:mitochondrion"/>
    <property type="evidence" value="ECO:0007669"/>
    <property type="project" value="TreeGrafter"/>
</dbReference>
<keyword evidence="2 4" id="KW-0808">Transferase</keyword>
<evidence type="ECO:0000256" key="4">
    <source>
        <dbReference type="PIRNR" id="PIRNR006386"/>
    </source>
</evidence>
<dbReference type="EC" id="2.5.1.18" evidence="4"/>
<evidence type="ECO:0000256" key="3">
    <source>
        <dbReference type="ARBA" id="ARBA00047960"/>
    </source>
</evidence>
<dbReference type="InterPro" id="IPR051924">
    <property type="entry name" value="GST_Kappa/NadH"/>
</dbReference>
<dbReference type="PANTHER" id="PTHR42943:SF2">
    <property type="entry name" value="GLUTATHIONE S-TRANSFERASE KAPPA 1"/>
    <property type="match status" value="1"/>
</dbReference>
<comment type="catalytic activity">
    <reaction evidence="3 4">
        <text>RX + glutathione = an S-substituted glutathione + a halide anion + H(+)</text>
        <dbReference type="Rhea" id="RHEA:16437"/>
        <dbReference type="ChEBI" id="CHEBI:15378"/>
        <dbReference type="ChEBI" id="CHEBI:16042"/>
        <dbReference type="ChEBI" id="CHEBI:17792"/>
        <dbReference type="ChEBI" id="CHEBI:57925"/>
        <dbReference type="ChEBI" id="CHEBI:90779"/>
        <dbReference type="EC" id="2.5.1.18"/>
    </reaction>
</comment>